<accession>A0A9Q3H1B6</accession>
<keyword evidence="2" id="KW-0472">Membrane</keyword>
<organism evidence="3 4">
    <name type="scientific">Austropuccinia psidii MF-1</name>
    <dbReference type="NCBI Taxonomy" id="1389203"/>
    <lineage>
        <taxon>Eukaryota</taxon>
        <taxon>Fungi</taxon>
        <taxon>Dikarya</taxon>
        <taxon>Basidiomycota</taxon>
        <taxon>Pucciniomycotina</taxon>
        <taxon>Pucciniomycetes</taxon>
        <taxon>Pucciniales</taxon>
        <taxon>Sphaerophragmiaceae</taxon>
        <taxon>Austropuccinia</taxon>
    </lineage>
</organism>
<name>A0A9Q3H1B6_9BASI</name>
<gene>
    <name evidence="3" type="ORF">O181_027898</name>
</gene>
<comment type="caution">
    <text evidence="3">The sequence shown here is derived from an EMBL/GenBank/DDBJ whole genome shotgun (WGS) entry which is preliminary data.</text>
</comment>
<feature type="transmembrane region" description="Helical" evidence="2">
    <location>
        <begin position="162"/>
        <end position="180"/>
    </location>
</feature>
<feature type="compositionally biased region" description="Basic residues" evidence="1">
    <location>
        <begin position="43"/>
        <end position="57"/>
    </location>
</feature>
<feature type="compositionally biased region" description="Basic and acidic residues" evidence="1">
    <location>
        <begin position="9"/>
        <end position="26"/>
    </location>
</feature>
<dbReference type="AlphaFoldDB" id="A0A9Q3H1B6"/>
<feature type="region of interest" description="Disordered" evidence="1">
    <location>
        <begin position="1"/>
        <end position="57"/>
    </location>
</feature>
<feature type="transmembrane region" description="Helical" evidence="2">
    <location>
        <begin position="121"/>
        <end position="142"/>
    </location>
</feature>
<dbReference type="EMBL" id="AVOT02009479">
    <property type="protein sequence ID" value="MBW0488183.1"/>
    <property type="molecule type" value="Genomic_DNA"/>
</dbReference>
<evidence type="ECO:0000256" key="1">
    <source>
        <dbReference type="SAM" id="MobiDB-lite"/>
    </source>
</evidence>
<dbReference type="Proteomes" id="UP000765509">
    <property type="component" value="Unassembled WGS sequence"/>
</dbReference>
<evidence type="ECO:0000313" key="3">
    <source>
        <dbReference type="EMBL" id="MBW0488183.1"/>
    </source>
</evidence>
<proteinExistence type="predicted"/>
<keyword evidence="2" id="KW-0812">Transmembrane</keyword>
<sequence>MDITLELDTIYHERQKEKVGNKEKKPPVTGSNFSRPPQGSSLKRTHHKKNKKGKKFQVSKDKLHAALLNKDNKLVGSEKERRIKEGLCTYFGGKNPIETCFKKPQNKPGSSRGLPSKQGKAWVGIMMCSMWVAYLPSFASFYWDFLIIDSPKGEDLILGDYFLYHFNLIIYCRNGLINYYSNHKDYSGINSFTSNGLDTSVNNFSLVGELGTPSLPSSVHIPSIIPSQSLLQSRNEFFKEIKDFGEAFAISSLHLFQGDMNLPRLSFHAFLEDQWDEGEDPEEIEGSPTFLSLILEFILHG</sequence>
<protein>
    <submittedName>
        <fullName evidence="3">Uncharacterized protein</fullName>
    </submittedName>
</protein>
<feature type="compositionally biased region" description="Polar residues" evidence="1">
    <location>
        <begin position="29"/>
        <end position="42"/>
    </location>
</feature>
<keyword evidence="4" id="KW-1185">Reference proteome</keyword>
<evidence type="ECO:0000313" key="4">
    <source>
        <dbReference type="Proteomes" id="UP000765509"/>
    </source>
</evidence>
<reference evidence="3" key="1">
    <citation type="submission" date="2021-03" db="EMBL/GenBank/DDBJ databases">
        <title>Draft genome sequence of rust myrtle Austropuccinia psidii MF-1, a brazilian biotype.</title>
        <authorList>
            <person name="Quecine M.C."/>
            <person name="Pachon D.M.R."/>
            <person name="Bonatelli M.L."/>
            <person name="Correr F.H."/>
            <person name="Franceschini L.M."/>
            <person name="Leite T.F."/>
            <person name="Margarido G.R.A."/>
            <person name="Almeida C.A."/>
            <person name="Ferrarezi J.A."/>
            <person name="Labate C.A."/>
        </authorList>
    </citation>
    <scope>NUCLEOTIDE SEQUENCE</scope>
    <source>
        <strain evidence="3">MF-1</strain>
    </source>
</reference>
<keyword evidence="2" id="KW-1133">Transmembrane helix</keyword>
<evidence type="ECO:0000256" key="2">
    <source>
        <dbReference type="SAM" id="Phobius"/>
    </source>
</evidence>
<dbReference type="OrthoDB" id="5552562at2759"/>